<evidence type="ECO:0000256" key="1">
    <source>
        <dbReference type="SAM" id="Phobius"/>
    </source>
</evidence>
<dbReference type="AlphaFoldDB" id="A0A1J0VQV8"/>
<organism evidence="2 3">
    <name type="scientific">Nocardia mangyaensis</name>
    <dbReference type="NCBI Taxonomy" id="2213200"/>
    <lineage>
        <taxon>Bacteria</taxon>
        <taxon>Bacillati</taxon>
        <taxon>Actinomycetota</taxon>
        <taxon>Actinomycetes</taxon>
        <taxon>Mycobacteriales</taxon>
        <taxon>Nocardiaceae</taxon>
        <taxon>Nocardia</taxon>
    </lineage>
</organism>
<dbReference type="EMBL" id="CP018082">
    <property type="protein sequence ID" value="APE34435.1"/>
    <property type="molecule type" value="Genomic_DNA"/>
</dbReference>
<evidence type="ECO:0000313" key="3">
    <source>
        <dbReference type="Proteomes" id="UP000183810"/>
    </source>
</evidence>
<keyword evidence="3" id="KW-1185">Reference proteome</keyword>
<name>A0A1J0VQV8_9NOCA</name>
<dbReference type="KEGG" id="nsl:BOX37_11230"/>
<keyword evidence="1" id="KW-1133">Transmembrane helix</keyword>
<accession>A0A1J0VQV8</accession>
<protein>
    <submittedName>
        <fullName evidence="2">Uncharacterized protein</fullName>
    </submittedName>
</protein>
<sequence>MIFRPGFFAAKSTMTPSALVTLGLILLIPVLATVGPIAASALIARNAGVGWPGAVVFAVLAAVVCLSVIASVVAFRMAWRRGRHSFGTFAR</sequence>
<evidence type="ECO:0000313" key="2">
    <source>
        <dbReference type="EMBL" id="APE34435.1"/>
    </source>
</evidence>
<proteinExistence type="predicted"/>
<keyword evidence="1" id="KW-0812">Transmembrane</keyword>
<dbReference type="Proteomes" id="UP000183810">
    <property type="component" value="Chromosome"/>
</dbReference>
<reference evidence="2" key="1">
    <citation type="submission" date="2016-11" db="EMBL/GenBank/DDBJ databases">
        <authorList>
            <person name="Jaros S."/>
            <person name="Januszkiewicz K."/>
            <person name="Wedrychowicz H."/>
        </authorList>
    </citation>
    <scope>NUCLEOTIDE SEQUENCE [LARGE SCALE GENOMIC DNA]</scope>
    <source>
        <strain evidence="2">Y48</strain>
    </source>
</reference>
<keyword evidence="1" id="KW-0472">Membrane</keyword>
<gene>
    <name evidence="2" type="ORF">BOX37_11230</name>
</gene>
<feature type="transmembrane region" description="Helical" evidence="1">
    <location>
        <begin position="49"/>
        <end position="75"/>
    </location>
</feature>